<keyword evidence="6" id="KW-0325">Glycoprotein</keyword>
<dbReference type="STRING" id="7574.A0A2R2MR95"/>
<dbReference type="InterPro" id="IPR036179">
    <property type="entry name" value="Ig-like_dom_sf"/>
</dbReference>
<keyword evidence="4" id="KW-0472">Membrane</keyword>
<dbReference type="PANTHER" id="PTHR11640:SF31">
    <property type="entry name" value="IRREGULAR CHIASM C-ROUGHEST PROTEIN-RELATED"/>
    <property type="match status" value="1"/>
</dbReference>
<sequence length="1034" mass="111227">MGWMEKAPIARVIVGLASVYLHIVAGADIDVGPSSAVSASLGKSVSMWCKVNTVTSGLSTEWTRGPIATPTLLTQDCVSVDSTKYSVNPCDQTNHNYTLVISNVQFSDAGRYACGHSSMGSDRVTVTVIAAPQGTRLLNSTADTKVTAQQDTTFLCETKAYPAATVTWEVDGTAVTSGVTHSNSPRDVTTQLITTTSTLKHMFQKTQGSKTVTCKASNSAFGSTPAVVSVNVDIIWPVESVSLNCTNSTLHLEGAIVYCQCQTVGGNPAGMVKWTDVTARPSPYTLPIDATRGNKIFRCEGFNDVNTNRPSAAIQLNVAYPPSNVGITSNPVSPLLADSTPTLTCEASDKGNPAPNYPAPQGTRLLNSTADTKVTAQQDTTFLCETKAYPAATVTWEVDGTAVTSGVTHSNSPRDVTTQLITTTSTLKHMFQKTQGSKTVTCKASNSAFGSTPAVVSVNVDIIWPVESVSLNCTNSTLHLEGAIVYCQCQTVGGNPAGMVKWTDVTARPSPYTLPIDATRGNKIFRCEGFNDINTNRPSAAIQLNVAYPPSNVGITSNPVSPLLADSTPTLTCEASDKGNPAPNYRWWNSSNNDITDTESAGKSVITVGPLTDRDNRQIYHCEASNYYTINKPSTSPNATYTLNVEFNPIISTQASPSSTVKEGDDVTLTCDVTKSNPTVTSYVWSRTRDRNNGVHNQSSYTINQIQVAQNGTYTCYATAQSSRHGNLVGESSVTLIVKYLRVSVESIPATLENSSVSIHCKPEGIPASFVYSNWQFLSLIGRQPVDLQRNQNPLVLNNVQYTDAGTYICTASNSQFTKTSNGTLAVKYAAKKDPSSDRVTNLEVSADIGESATLTLYVIAYPKPTSYSWRKINGSLPSAYNQTDLEYKSTLRVDRLRDSDYGTYVCSVDNSIGQSVFLFKLERKGKPDAPSNLEMFNVSAISITVQWTSNKDGGYPQTFLVEYKTDDGPWISTSAVSDAGYKQPVLKKVPNLQPNTNYMFRVESRNGYQDGSGKQFASGGYSDTVTVKTKGKS</sequence>
<dbReference type="InterPro" id="IPR013783">
    <property type="entry name" value="Ig-like_fold"/>
</dbReference>
<dbReference type="AlphaFoldDB" id="A0A2R2MR95"/>
<keyword evidence="7" id="KW-0393">Immunoglobulin domain</keyword>
<dbReference type="InterPro" id="IPR003598">
    <property type="entry name" value="Ig_sub2"/>
</dbReference>
<dbReference type="Pfam" id="PF08205">
    <property type="entry name" value="C2-set_2"/>
    <property type="match status" value="2"/>
</dbReference>
<dbReference type="KEGG" id="lak:106157473"/>
<dbReference type="Pfam" id="PF00041">
    <property type="entry name" value="fn3"/>
    <property type="match status" value="1"/>
</dbReference>
<feature type="domain" description="Ig-like" evidence="9">
    <location>
        <begin position="835"/>
        <end position="918"/>
    </location>
</feature>
<evidence type="ECO:0000256" key="7">
    <source>
        <dbReference type="ARBA" id="ARBA00023319"/>
    </source>
</evidence>
<keyword evidence="3" id="KW-1133">Transmembrane helix</keyword>
<dbReference type="SUPFAM" id="SSF49265">
    <property type="entry name" value="Fibronectin type III"/>
    <property type="match status" value="1"/>
</dbReference>
<evidence type="ECO:0000313" key="12">
    <source>
        <dbReference type="RefSeq" id="XP_023932532.1"/>
    </source>
</evidence>
<feature type="domain" description="Ig-like" evidence="9">
    <location>
        <begin position="132"/>
        <end position="229"/>
    </location>
</feature>
<evidence type="ECO:0000256" key="4">
    <source>
        <dbReference type="ARBA" id="ARBA00023136"/>
    </source>
</evidence>
<dbReference type="Proteomes" id="UP000085678">
    <property type="component" value="Unplaced"/>
</dbReference>
<dbReference type="GeneID" id="106157473"/>
<dbReference type="SMART" id="SM00408">
    <property type="entry name" value="IGc2"/>
    <property type="match status" value="5"/>
</dbReference>
<feature type="domain" description="Ig-like" evidence="9">
    <location>
        <begin position="550"/>
        <end position="642"/>
    </location>
</feature>
<evidence type="ECO:0000256" key="3">
    <source>
        <dbReference type="ARBA" id="ARBA00022989"/>
    </source>
</evidence>
<evidence type="ECO:0000256" key="2">
    <source>
        <dbReference type="ARBA" id="ARBA00022692"/>
    </source>
</evidence>
<dbReference type="RefSeq" id="XP_023932532.1">
    <property type="nucleotide sequence ID" value="XM_024076764.1"/>
</dbReference>
<dbReference type="Pfam" id="PF00047">
    <property type="entry name" value="ig"/>
    <property type="match status" value="1"/>
</dbReference>
<dbReference type="CDD" id="cd00063">
    <property type="entry name" value="FN3"/>
    <property type="match status" value="1"/>
</dbReference>
<dbReference type="InParanoid" id="A0A2R2MR95"/>
<protein>
    <submittedName>
        <fullName evidence="12">Hemicentin-1-like</fullName>
    </submittedName>
</protein>
<dbReference type="InterPro" id="IPR013162">
    <property type="entry name" value="CD80_C2-set"/>
</dbReference>
<dbReference type="Pfam" id="PF13927">
    <property type="entry name" value="Ig_3"/>
    <property type="match status" value="3"/>
</dbReference>
<evidence type="ECO:0000256" key="6">
    <source>
        <dbReference type="ARBA" id="ARBA00023180"/>
    </source>
</evidence>
<dbReference type="InterPro" id="IPR013151">
    <property type="entry name" value="Immunoglobulin_dom"/>
</dbReference>
<dbReference type="InterPro" id="IPR051275">
    <property type="entry name" value="Cell_adhesion_signaling"/>
</dbReference>
<organism evidence="11 12">
    <name type="scientific">Lingula anatina</name>
    <name type="common">Brachiopod</name>
    <name type="synonym">Lingula unguis</name>
    <dbReference type="NCBI Taxonomy" id="7574"/>
    <lineage>
        <taxon>Eukaryota</taxon>
        <taxon>Metazoa</taxon>
        <taxon>Spiralia</taxon>
        <taxon>Lophotrochozoa</taxon>
        <taxon>Brachiopoda</taxon>
        <taxon>Linguliformea</taxon>
        <taxon>Lingulata</taxon>
        <taxon>Lingulida</taxon>
        <taxon>Linguloidea</taxon>
        <taxon>Lingulidae</taxon>
        <taxon>Lingula</taxon>
    </lineage>
</organism>
<feature type="domain" description="Ig-like" evidence="9">
    <location>
        <begin position="753"/>
        <end position="826"/>
    </location>
</feature>
<name>A0A2R2MR95_LINAN</name>
<dbReference type="GO" id="GO:0005886">
    <property type="term" value="C:plasma membrane"/>
    <property type="evidence" value="ECO:0007669"/>
    <property type="project" value="TreeGrafter"/>
</dbReference>
<dbReference type="FunCoup" id="A0A2R2MR95">
    <property type="interactions" value="116"/>
</dbReference>
<dbReference type="InterPro" id="IPR013106">
    <property type="entry name" value="Ig_V-set"/>
</dbReference>
<dbReference type="SUPFAM" id="SSF48726">
    <property type="entry name" value="Immunoglobulin"/>
    <property type="match status" value="7"/>
</dbReference>
<reference evidence="12" key="1">
    <citation type="submission" date="2025-08" db="UniProtKB">
        <authorList>
            <consortium name="RefSeq"/>
        </authorList>
    </citation>
    <scope>IDENTIFICATION</scope>
    <source>
        <tissue evidence="12">Gonads</tissue>
    </source>
</reference>
<feature type="region of interest" description="Disordered" evidence="8">
    <location>
        <begin position="1012"/>
        <end position="1034"/>
    </location>
</feature>
<comment type="subcellular location">
    <subcellularLocation>
        <location evidence="1">Membrane</location>
        <topology evidence="1">Single-pass type I membrane protein</topology>
    </subcellularLocation>
</comment>
<dbReference type="PROSITE" id="PS50853">
    <property type="entry name" value="FN3"/>
    <property type="match status" value="1"/>
</dbReference>
<dbReference type="PANTHER" id="PTHR11640">
    <property type="entry name" value="NEPHRIN"/>
    <property type="match status" value="1"/>
</dbReference>
<dbReference type="SMART" id="SM00060">
    <property type="entry name" value="FN3"/>
    <property type="match status" value="1"/>
</dbReference>
<dbReference type="Pfam" id="PF07686">
    <property type="entry name" value="V-set"/>
    <property type="match status" value="1"/>
</dbReference>
<feature type="domain" description="Ig-like" evidence="9">
    <location>
        <begin position="8"/>
        <end position="127"/>
    </location>
</feature>
<evidence type="ECO:0000256" key="5">
    <source>
        <dbReference type="ARBA" id="ARBA00023157"/>
    </source>
</evidence>
<feature type="domain" description="Ig-like" evidence="9">
    <location>
        <begin position="360"/>
        <end position="457"/>
    </location>
</feature>
<proteinExistence type="predicted"/>
<dbReference type="InterPro" id="IPR003961">
    <property type="entry name" value="FN3_dom"/>
</dbReference>
<evidence type="ECO:0000259" key="9">
    <source>
        <dbReference type="PROSITE" id="PS50835"/>
    </source>
</evidence>
<evidence type="ECO:0000313" key="11">
    <source>
        <dbReference type="Proteomes" id="UP000085678"/>
    </source>
</evidence>
<dbReference type="InterPro" id="IPR003599">
    <property type="entry name" value="Ig_sub"/>
</dbReference>
<evidence type="ECO:0000259" key="10">
    <source>
        <dbReference type="PROSITE" id="PS50853"/>
    </source>
</evidence>
<dbReference type="InterPro" id="IPR007110">
    <property type="entry name" value="Ig-like_dom"/>
</dbReference>
<keyword evidence="11" id="KW-1185">Reference proteome</keyword>
<keyword evidence="5" id="KW-1015">Disulfide bond</keyword>
<feature type="domain" description="Fibronectin type-III" evidence="10">
    <location>
        <begin position="930"/>
        <end position="1033"/>
    </location>
</feature>
<keyword evidence="2" id="KW-0812">Transmembrane</keyword>
<dbReference type="GO" id="GO:0005911">
    <property type="term" value="C:cell-cell junction"/>
    <property type="evidence" value="ECO:0007669"/>
    <property type="project" value="TreeGrafter"/>
</dbReference>
<dbReference type="SMART" id="SM00409">
    <property type="entry name" value="IG"/>
    <property type="match status" value="5"/>
</dbReference>
<evidence type="ECO:0000256" key="1">
    <source>
        <dbReference type="ARBA" id="ARBA00004479"/>
    </source>
</evidence>
<evidence type="ECO:0000256" key="8">
    <source>
        <dbReference type="SAM" id="MobiDB-lite"/>
    </source>
</evidence>
<dbReference type="Gene3D" id="2.60.40.10">
    <property type="entry name" value="Immunoglobulins"/>
    <property type="match status" value="8"/>
</dbReference>
<dbReference type="PROSITE" id="PS50835">
    <property type="entry name" value="IG_LIKE"/>
    <property type="match status" value="7"/>
</dbReference>
<dbReference type="OrthoDB" id="10039395at2759"/>
<dbReference type="GO" id="GO:0098609">
    <property type="term" value="P:cell-cell adhesion"/>
    <property type="evidence" value="ECO:0007669"/>
    <property type="project" value="TreeGrafter"/>
</dbReference>
<dbReference type="GO" id="GO:0050839">
    <property type="term" value="F:cell adhesion molecule binding"/>
    <property type="evidence" value="ECO:0007669"/>
    <property type="project" value="TreeGrafter"/>
</dbReference>
<accession>A0A2R2MR95</accession>
<gene>
    <name evidence="12" type="primary">LOC106157473</name>
</gene>
<dbReference type="InterPro" id="IPR036116">
    <property type="entry name" value="FN3_sf"/>
</dbReference>
<feature type="domain" description="Ig-like" evidence="9">
    <location>
        <begin position="649"/>
        <end position="735"/>
    </location>
</feature>